<feature type="transmembrane region" description="Helical" evidence="1">
    <location>
        <begin position="12"/>
        <end position="36"/>
    </location>
</feature>
<keyword evidence="1" id="KW-0812">Transmembrane</keyword>
<dbReference type="AlphaFoldDB" id="A0A090GNW8"/>
<protein>
    <submittedName>
        <fullName evidence="2">Tryptophan-rich sensory protein</fullName>
    </submittedName>
</protein>
<sequence length="68" mass="7223">MPGCSTGLWSVVWLGVYVIRPAFVVIALWLVVVAYIAATQPRQSGFGLALRSHLAGVSFASLLSLFGT</sequence>
<evidence type="ECO:0000313" key="3">
    <source>
        <dbReference type="Proteomes" id="UP000046373"/>
    </source>
</evidence>
<keyword evidence="1" id="KW-1133">Transmembrane helix</keyword>
<feature type="transmembrane region" description="Helical" evidence="1">
    <location>
        <begin position="48"/>
        <end position="67"/>
    </location>
</feature>
<evidence type="ECO:0000256" key="1">
    <source>
        <dbReference type="SAM" id="Phobius"/>
    </source>
</evidence>
<dbReference type="EMBL" id="CCNB01000027">
    <property type="protein sequence ID" value="CDX41430.1"/>
    <property type="molecule type" value="Genomic_DNA"/>
</dbReference>
<organism evidence="2 3">
    <name type="scientific">Mesorhizobium plurifarium</name>
    <dbReference type="NCBI Taxonomy" id="69974"/>
    <lineage>
        <taxon>Bacteria</taxon>
        <taxon>Pseudomonadati</taxon>
        <taxon>Pseudomonadota</taxon>
        <taxon>Alphaproteobacteria</taxon>
        <taxon>Hyphomicrobiales</taxon>
        <taxon>Phyllobacteriaceae</taxon>
        <taxon>Mesorhizobium</taxon>
    </lineage>
</organism>
<proteinExistence type="predicted"/>
<gene>
    <name evidence="2" type="ORF">MPLDJ20_330016</name>
</gene>
<reference evidence="2 3" key="1">
    <citation type="submission" date="2014-08" db="EMBL/GenBank/DDBJ databases">
        <authorList>
            <person name="Moulin Lionel"/>
        </authorList>
    </citation>
    <scope>NUCLEOTIDE SEQUENCE [LARGE SCALE GENOMIC DNA]</scope>
</reference>
<keyword evidence="1" id="KW-0472">Membrane</keyword>
<dbReference type="Proteomes" id="UP000046373">
    <property type="component" value="Unassembled WGS sequence"/>
</dbReference>
<accession>A0A090GNW8</accession>
<name>A0A090GNW8_MESPL</name>
<evidence type="ECO:0000313" key="2">
    <source>
        <dbReference type="EMBL" id="CDX41430.1"/>
    </source>
</evidence>